<evidence type="ECO:0000256" key="1">
    <source>
        <dbReference type="SAM" id="Phobius"/>
    </source>
</evidence>
<dbReference type="STRING" id="634436.SAMN05216361_3852"/>
<proteinExistence type="predicted"/>
<evidence type="ECO:0000313" key="2">
    <source>
        <dbReference type="EMBL" id="SHH12106.1"/>
    </source>
</evidence>
<name>A0A1M5QE37_9ALTE</name>
<evidence type="ECO:0000313" key="3">
    <source>
        <dbReference type="Proteomes" id="UP000184520"/>
    </source>
</evidence>
<dbReference type="Proteomes" id="UP000184520">
    <property type="component" value="Unassembled WGS sequence"/>
</dbReference>
<feature type="transmembrane region" description="Helical" evidence="1">
    <location>
        <begin position="6"/>
        <end position="24"/>
    </location>
</feature>
<dbReference type="Gene3D" id="3.30.530.20">
    <property type="match status" value="1"/>
</dbReference>
<dbReference type="RefSeq" id="WP_073324778.1">
    <property type="nucleotide sequence ID" value="NZ_FQWD01000006.1"/>
</dbReference>
<reference evidence="3" key="1">
    <citation type="submission" date="2016-11" db="EMBL/GenBank/DDBJ databases">
        <authorList>
            <person name="Varghese N."/>
            <person name="Submissions S."/>
        </authorList>
    </citation>
    <scope>NUCLEOTIDE SEQUENCE [LARGE SCALE GENOMIC DNA]</scope>
    <source>
        <strain evidence="3">CGMCC 1.8995</strain>
    </source>
</reference>
<keyword evidence="1" id="KW-0812">Transmembrane</keyword>
<gene>
    <name evidence="2" type="ORF">SAMN05216361_3852</name>
</gene>
<protein>
    <submittedName>
        <fullName evidence="2">Polyketide cyclase / dehydrase and lipid transport</fullName>
    </submittedName>
</protein>
<keyword evidence="1" id="KW-1133">Transmembrane helix</keyword>
<dbReference type="AlphaFoldDB" id="A0A1M5QE37"/>
<organism evidence="2 3">
    <name type="scientific">Marisediminitalea aggregata</name>
    <dbReference type="NCBI Taxonomy" id="634436"/>
    <lineage>
        <taxon>Bacteria</taxon>
        <taxon>Pseudomonadati</taxon>
        <taxon>Pseudomonadota</taxon>
        <taxon>Gammaproteobacteria</taxon>
        <taxon>Alteromonadales</taxon>
        <taxon>Alteromonadaceae</taxon>
        <taxon>Marisediminitalea</taxon>
    </lineage>
</organism>
<dbReference type="EMBL" id="FQWD01000006">
    <property type="protein sequence ID" value="SHH12106.1"/>
    <property type="molecule type" value="Genomic_DNA"/>
</dbReference>
<dbReference type="SUPFAM" id="SSF55961">
    <property type="entry name" value="Bet v1-like"/>
    <property type="match status" value="1"/>
</dbReference>
<accession>A0A1M5QE37</accession>
<dbReference type="CDD" id="cd07818">
    <property type="entry name" value="SRPBCC_1"/>
    <property type="match status" value="1"/>
</dbReference>
<keyword evidence="1" id="KW-0472">Membrane</keyword>
<sequence>MPGSKAALNIIIILVFVGLVGVILPSEYRIERSIEVEAAPGDIYPMLVDLRKWQQWSSWGQRDAAAIYSYDGPDRAIGMRVQWQSEVLGIGSIEISALQFNRKLTYSMQNVTHGIEATGEIRLEAFDNKTRVIWSSHGDVGLNIIDRYKLLTFDDKLGRDLDVGLENIKVLAENNFTAS</sequence>
<dbReference type="InterPro" id="IPR023393">
    <property type="entry name" value="START-like_dom_sf"/>
</dbReference>
<dbReference type="OrthoDB" id="9807923at2"/>
<keyword evidence="3" id="KW-1185">Reference proteome</keyword>